<keyword evidence="7" id="KW-0812">Transmembrane</keyword>
<dbReference type="eggNOG" id="COG0840">
    <property type="taxonomic scope" value="Bacteria"/>
</dbReference>
<dbReference type="Pfam" id="PF00015">
    <property type="entry name" value="MCPsignal"/>
    <property type="match status" value="1"/>
</dbReference>
<keyword evidence="7" id="KW-1133">Transmembrane helix</keyword>
<keyword evidence="3 5" id="KW-0807">Transducer</keyword>
<dbReference type="InterPro" id="IPR004089">
    <property type="entry name" value="MCPsignal_dom"/>
</dbReference>
<keyword evidence="2" id="KW-0997">Cell inner membrane</keyword>
<evidence type="ECO:0000256" key="2">
    <source>
        <dbReference type="ARBA" id="ARBA00022519"/>
    </source>
</evidence>
<dbReference type="KEGG" id="ddf:DEFDS_1544"/>
<feature type="transmembrane region" description="Helical" evidence="7">
    <location>
        <begin position="288"/>
        <end position="310"/>
    </location>
</feature>
<dbReference type="GO" id="GO:0005886">
    <property type="term" value="C:plasma membrane"/>
    <property type="evidence" value="ECO:0007669"/>
    <property type="project" value="UniProtKB-SubCell"/>
</dbReference>
<dbReference type="EMBL" id="AP011529">
    <property type="protein sequence ID" value="BAI81004.1"/>
    <property type="molecule type" value="Genomic_DNA"/>
</dbReference>
<comment type="similarity">
    <text evidence="4">Belongs to the methyl-accepting chemotaxis (MCP) protein family.</text>
</comment>
<feature type="domain" description="Methyl-accepting transducer" evidence="8">
    <location>
        <begin position="427"/>
        <end position="663"/>
    </location>
</feature>
<evidence type="ECO:0000256" key="6">
    <source>
        <dbReference type="SAM" id="Coils"/>
    </source>
</evidence>
<sequence length="814" mass="91644">MKLTIKNKISILIVVSNVILILVVVFINIRNLNNNILAQKEKYFNEVSTLTSNSIDLKLKDLSLAVETLVQNKILNEYFAKQDRESLKNELSDYFKRLKKEYGLSQFQYHIPLATSFLRLHKPKKFGDDLSSFRKTVVECNKSKKPVVGIEVGRGGPGLRVVYPVFYEGEHIGSVEFGGSIYAIINQLSDTLGLEYAIGIFDDVFKNAKRFENAKTDIVKDNIVFYYYKGSTIKNVLKDHFNEAKIKISDKTFFSYKYPLKDFSGEKIGYIYYVHDFTPAISALKSNMYRTITAIIIVALLINVIVYLFLSFAFKPMKGFLEIVKELARGKGDLSKRIPVNVASCNDIAGLGDNECKEHNNLRPCWSTMGEFSDEIRCQLLKSGKISSCEDCKVFKKSINDEISEMSVWVNAYLSKVDEEFKKTLLNLSEVGEKIVPVSNGLVKIEQNAEENVQMASQVATASEEMSSTIAEIARNANDASIKADETVKITQDGAKLIEETVNYVEQVNSVLENLKVEISSLSENSQKIGEILSVINDIADQTNLLALNAAIEAARAGEHGRGFAVVADEVRKLAEKTQKSTKEIEDMIKEMQANVSEVNHKAEDVGNAVSKQVEIAEKTKESFDNIYYYINDLVNLILSITTAVEEQSSATEQIARSVENVATRADENKKEIFDLIRKINMMIDDLNRLVDQYSKYTLSSKGAVFVKAKLAHIIFVKNVLDCVATKNCSFEIKDHTMCDFGKFYYSVGKEIFGNDSEFMMIEEPHKNVHFYGRATVDSIKSGNMDKAKENLSVMLDNVDKLLSLLDSLIDKYK</sequence>
<dbReference type="SUPFAM" id="SSF103190">
    <property type="entry name" value="Sensory domain-like"/>
    <property type="match status" value="1"/>
</dbReference>
<dbReference type="SUPFAM" id="SSF58104">
    <property type="entry name" value="Methyl-accepting chemotaxis protein (MCP) signaling domain"/>
    <property type="match status" value="1"/>
</dbReference>
<dbReference type="Pfam" id="PF13682">
    <property type="entry name" value="CZB"/>
    <property type="match status" value="1"/>
</dbReference>
<dbReference type="AlphaFoldDB" id="D3PEI1"/>
<evidence type="ECO:0000256" key="7">
    <source>
        <dbReference type="SAM" id="Phobius"/>
    </source>
</evidence>
<name>D3PEI1_DEFDS</name>
<evidence type="ECO:0000313" key="11">
    <source>
        <dbReference type="Proteomes" id="UP000001520"/>
    </source>
</evidence>
<dbReference type="PROSITE" id="PS50192">
    <property type="entry name" value="T_SNARE"/>
    <property type="match status" value="1"/>
</dbReference>
<dbReference type="Gene3D" id="1.20.120.30">
    <property type="entry name" value="Aspartate receptor, ligand-binding domain"/>
    <property type="match status" value="1"/>
</dbReference>
<dbReference type="InterPro" id="IPR029151">
    <property type="entry name" value="Sensor-like_sf"/>
</dbReference>
<dbReference type="Proteomes" id="UP000001520">
    <property type="component" value="Chromosome"/>
</dbReference>
<reference evidence="10 11" key="1">
    <citation type="journal article" date="2010" name="DNA Res.">
        <title>Bacterial lifestyle in a deep-sea hydrothermal vent chimney revealed by the genome sequence of the thermophilic bacterium Deferribacter desulfuricans SSM1.</title>
        <authorList>
            <person name="Takaki Y."/>
            <person name="Shimamura S."/>
            <person name="Nakagawa S."/>
            <person name="Fukuhara Y."/>
            <person name="Horikawa H."/>
            <person name="Ankai A."/>
            <person name="Harada T."/>
            <person name="Hosoyama A."/>
            <person name="Oguchi A."/>
            <person name="Fukui S."/>
            <person name="Fujita N."/>
            <person name="Takami H."/>
            <person name="Takai K."/>
        </authorList>
    </citation>
    <scope>NUCLEOTIDE SEQUENCE [LARGE SCALE GENOMIC DNA]</scope>
    <source>
        <strain evidence="11">DSM 14783 / JCM 11476 / NBRC 101012 / SSM1</strain>
    </source>
</reference>
<evidence type="ECO:0000313" key="10">
    <source>
        <dbReference type="EMBL" id="BAI81004.1"/>
    </source>
</evidence>
<dbReference type="STRING" id="639282.DEFDS_1544"/>
<gene>
    <name evidence="10" type="ordered locus">DEFDS_1544</name>
</gene>
<protein>
    <submittedName>
        <fullName evidence="10">Methyl-accepting chemotaxis protein</fullName>
    </submittedName>
</protein>
<dbReference type="GO" id="GO:0006935">
    <property type="term" value="P:chemotaxis"/>
    <property type="evidence" value="ECO:0007669"/>
    <property type="project" value="UniProtKB-ARBA"/>
</dbReference>
<dbReference type="PANTHER" id="PTHR32089:SF112">
    <property type="entry name" value="LYSOZYME-LIKE PROTEIN-RELATED"/>
    <property type="match status" value="1"/>
</dbReference>
<dbReference type="OrthoDB" id="9760371at2"/>
<evidence type="ECO:0000256" key="4">
    <source>
        <dbReference type="ARBA" id="ARBA00029447"/>
    </source>
</evidence>
<dbReference type="GO" id="GO:0007165">
    <property type="term" value="P:signal transduction"/>
    <property type="evidence" value="ECO:0007669"/>
    <property type="project" value="UniProtKB-KW"/>
</dbReference>
<dbReference type="InterPro" id="IPR025991">
    <property type="entry name" value="Chemoreceptor_zinc-bind_dom"/>
</dbReference>
<dbReference type="PROSITE" id="PS50111">
    <property type="entry name" value="CHEMOTAXIS_TRANSDUC_2"/>
    <property type="match status" value="1"/>
</dbReference>
<comment type="subcellular location">
    <subcellularLocation>
        <location evidence="1">Cell inner membrane</location>
        <topology evidence="1">Multi-pass membrane protein</topology>
    </subcellularLocation>
</comment>
<feature type="coiled-coil region" evidence="6">
    <location>
        <begin position="571"/>
        <end position="602"/>
    </location>
</feature>
<keyword evidence="2" id="KW-1003">Cell membrane</keyword>
<dbReference type="FunFam" id="1.10.287.950:FF:000001">
    <property type="entry name" value="Methyl-accepting chemotaxis sensory transducer"/>
    <property type="match status" value="1"/>
</dbReference>
<accession>D3PEI1</accession>
<keyword evidence="6" id="KW-0175">Coiled coil</keyword>
<evidence type="ECO:0000259" key="9">
    <source>
        <dbReference type="PROSITE" id="PS50192"/>
    </source>
</evidence>
<dbReference type="HOGENOM" id="CLU_000445_107_19_0"/>
<dbReference type="CDD" id="cd11386">
    <property type="entry name" value="MCP_signal"/>
    <property type="match status" value="1"/>
</dbReference>
<feature type="transmembrane region" description="Helical" evidence="7">
    <location>
        <begin position="9"/>
        <end position="29"/>
    </location>
</feature>
<evidence type="ECO:0000256" key="5">
    <source>
        <dbReference type="PROSITE-ProRule" id="PRU00284"/>
    </source>
</evidence>
<proteinExistence type="inferred from homology"/>
<organism evidence="10 11">
    <name type="scientific">Deferribacter desulfuricans (strain DSM 14783 / JCM 11476 / NBRC 101012 / SSM1)</name>
    <dbReference type="NCBI Taxonomy" id="639282"/>
    <lineage>
        <taxon>Bacteria</taxon>
        <taxon>Pseudomonadati</taxon>
        <taxon>Deferribacterota</taxon>
        <taxon>Deferribacteres</taxon>
        <taxon>Deferribacterales</taxon>
        <taxon>Deferribacteraceae</taxon>
        <taxon>Deferribacter</taxon>
    </lineage>
</organism>
<evidence type="ECO:0000256" key="3">
    <source>
        <dbReference type="ARBA" id="ARBA00023224"/>
    </source>
</evidence>
<dbReference type="Pfam" id="PF14827">
    <property type="entry name" value="dCache_3"/>
    <property type="match status" value="1"/>
</dbReference>
<keyword evidence="7" id="KW-0472">Membrane</keyword>
<evidence type="ECO:0000259" key="8">
    <source>
        <dbReference type="PROSITE" id="PS50111"/>
    </source>
</evidence>
<feature type="domain" description="T-SNARE coiled-coil homology" evidence="9">
    <location>
        <begin position="614"/>
        <end position="676"/>
    </location>
</feature>
<evidence type="ECO:0000256" key="1">
    <source>
        <dbReference type="ARBA" id="ARBA00004429"/>
    </source>
</evidence>
<dbReference type="PANTHER" id="PTHR32089">
    <property type="entry name" value="METHYL-ACCEPTING CHEMOTAXIS PROTEIN MCPB"/>
    <property type="match status" value="1"/>
</dbReference>
<dbReference type="SMART" id="SM00283">
    <property type="entry name" value="MA"/>
    <property type="match status" value="1"/>
</dbReference>
<keyword evidence="11" id="KW-1185">Reference proteome</keyword>
<dbReference type="InterPro" id="IPR000727">
    <property type="entry name" value="T_SNARE_dom"/>
</dbReference>
<dbReference type="InterPro" id="IPR029150">
    <property type="entry name" value="dCache_3"/>
</dbReference>
<dbReference type="Gene3D" id="1.10.287.950">
    <property type="entry name" value="Methyl-accepting chemotaxis protein"/>
    <property type="match status" value="1"/>
</dbReference>